<evidence type="ECO:0000259" key="2">
    <source>
        <dbReference type="PROSITE" id="PS50948"/>
    </source>
</evidence>
<dbReference type="OrthoDB" id="6157609at2759"/>
<keyword evidence="1" id="KW-0732">Signal</keyword>
<reference evidence="3 5" key="2">
    <citation type="journal article" date="2013" name="Nature">
        <title>Insights into bilaterian evolution from three spiralian genomes.</title>
        <authorList>
            <person name="Simakov O."/>
            <person name="Marletaz F."/>
            <person name="Cho S.J."/>
            <person name="Edsinger-Gonzales E."/>
            <person name="Havlak P."/>
            <person name="Hellsten U."/>
            <person name="Kuo D.H."/>
            <person name="Larsson T."/>
            <person name="Lv J."/>
            <person name="Arendt D."/>
            <person name="Savage R."/>
            <person name="Osoegawa K."/>
            <person name="de Jong P."/>
            <person name="Grimwood J."/>
            <person name="Chapman J.A."/>
            <person name="Shapiro H."/>
            <person name="Aerts A."/>
            <person name="Otillar R.P."/>
            <person name="Terry A.Y."/>
            <person name="Boore J.L."/>
            <person name="Grigoriev I.V."/>
            <person name="Lindberg D.R."/>
            <person name="Seaver E.C."/>
            <person name="Weisblat D.A."/>
            <person name="Putnam N.H."/>
            <person name="Rokhsar D.S."/>
        </authorList>
    </citation>
    <scope>NUCLEOTIDE SEQUENCE</scope>
    <source>
        <strain evidence="3 5">I ESC-2004</strain>
    </source>
</reference>
<dbReference type="Gene3D" id="3.50.4.10">
    <property type="entry name" value="Hepatocyte Growth Factor"/>
    <property type="match status" value="2"/>
</dbReference>
<dbReference type="Proteomes" id="UP000014760">
    <property type="component" value="Unassembled WGS sequence"/>
</dbReference>
<dbReference type="EMBL" id="KB309196">
    <property type="protein sequence ID" value="ELT95214.1"/>
    <property type="molecule type" value="Genomic_DNA"/>
</dbReference>
<feature type="domain" description="Apple" evidence="2">
    <location>
        <begin position="103"/>
        <end position="191"/>
    </location>
</feature>
<dbReference type="Pfam" id="PF00024">
    <property type="entry name" value="PAN_1"/>
    <property type="match status" value="2"/>
</dbReference>
<evidence type="ECO:0000313" key="5">
    <source>
        <dbReference type="Proteomes" id="UP000014760"/>
    </source>
</evidence>
<accession>R7TNK1</accession>
<keyword evidence="5" id="KW-1185">Reference proteome</keyword>
<reference evidence="5" key="1">
    <citation type="submission" date="2012-12" db="EMBL/GenBank/DDBJ databases">
        <authorList>
            <person name="Hellsten U."/>
            <person name="Grimwood J."/>
            <person name="Chapman J.A."/>
            <person name="Shapiro H."/>
            <person name="Aerts A."/>
            <person name="Otillar R.P."/>
            <person name="Terry A.Y."/>
            <person name="Boore J.L."/>
            <person name="Simakov O."/>
            <person name="Marletaz F."/>
            <person name="Cho S.-J."/>
            <person name="Edsinger-Gonzales E."/>
            <person name="Havlak P."/>
            <person name="Kuo D.-H."/>
            <person name="Larsson T."/>
            <person name="Lv J."/>
            <person name="Arendt D."/>
            <person name="Savage R."/>
            <person name="Osoegawa K."/>
            <person name="de Jong P."/>
            <person name="Lindberg D.R."/>
            <person name="Seaver E.C."/>
            <person name="Weisblat D.A."/>
            <person name="Putnam N.H."/>
            <person name="Grigoriev I.V."/>
            <person name="Rokhsar D.S."/>
        </authorList>
    </citation>
    <scope>NUCLEOTIDE SEQUENCE</scope>
    <source>
        <strain evidence="5">I ESC-2004</strain>
    </source>
</reference>
<sequence length="208" mass="23893">MQNTIITRVCLFILLAYVAHALPEGCSWVNFRTKRLNAWNKLVVRTGFLKTCQFVCEHHKGFKCRSVDFSPKERACVLSEGDRADSYLRDYKWNNWQYSEIQCKDEGRNRSSCLLVGPVGGNIMYASTMTNNIRHHSTVQQCEAACRQEQRFFCVSFNFRNSTGMCALQELDTKMAHLAQVPTFDYYELNCDPGVNPLTWQPPALVAN</sequence>
<dbReference type="AlphaFoldDB" id="R7TNK1"/>
<evidence type="ECO:0000256" key="1">
    <source>
        <dbReference type="SAM" id="SignalP"/>
    </source>
</evidence>
<gene>
    <name evidence="3" type="ORF">CAPTEDRAFT_228983</name>
</gene>
<dbReference type="EnsemblMetazoa" id="CapteT228983">
    <property type="protein sequence ID" value="CapteP228983"/>
    <property type="gene ID" value="CapteG228983"/>
</dbReference>
<dbReference type="PROSITE" id="PS50948">
    <property type="entry name" value="PAN"/>
    <property type="match status" value="1"/>
</dbReference>
<dbReference type="SMART" id="SM00473">
    <property type="entry name" value="PAN_AP"/>
    <property type="match status" value="2"/>
</dbReference>
<organism evidence="3">
    <name type="scientific">Capitella teleta</name>
    <name type="common">Polychaete worm</name>
    <dbReference type="NCBI Taxonomy" id="283909"/>
    <lineage>
        <taxon>Eukaryota</taxon>
        <taxon>Metazoa</taxon>
        <taxon>Spiralia</taxon>
        <taxon>Lophotrochozoa</taxon>
        <taxon>Annelida</taxon>
        <taxon>Polychaeta</taxon>
        <taxon>Sedentaria</taxon>
        <taxon>Scolecida</taxon>
        <taxon>Capitellidae</taxon>
        <taxon>Capitella</taxon>
    </lineage>
</organism>
<dbReference type="SUPFAM" id="SSF57414">
    <property type="entry name" value="Hairpin loop containing domain-like"/>
    <property type="match status" value="2"/>
</dbReference>
<protein>
    <recommendedName>
        <fullName evidence="2">Apple domain-containing protein</fullName>
    </recommendedName>
</protein>
<reference evidence="4" key="3">
    <citation type="submission" date="2015-06" db="UniProtKB">
        <authorList>
            <consortium name="EnsemblMetazoa"/>
        </authorList>
    </citation>
    <scope>IDENTIFICATION</scope>
</reference>
<feature type="chain" id="PRO_5008787192" description="Apple domain-containing protein" evidence="1">
    <location>
        <begin position="22"/>
        <end position="208"/>
    </location>
</feature>
<dbReference type="InterPro" id="IPR003609">
    <property type="entry name" value="Pan_app"/>
</dbReference>
<dbReference type="CDD" id="cd01099">
    <property type="entry name" value="PAN_AP_HGF"/>
    <property type="match status" value="1"/>
</dbReference>
<dbReference type="HOGENOM" id="CLU_1385363_0_0_1"/>
<dbReference type="EMBL" id="AMQN01011931">
    <property type="status" value="NOT_ANNOTATED_CDS"/>
    <property type="molecule type" value="Genomic_DNA"/>
</dbReference>
<name>R7TNK1_CAPTE</name>
<feature type="signal peptide" evidence="1">
    <location>
        <begin position="1"/>
        <end position="21"/>
    </location>
</feature>
<evidence type="ECO:0000313" key="4">
    <source>
        <dbReference type="EnsemblMetazoa" id="CapteP228983"/>
    </source>
</evidence>
<evidence type="ECO:0000313" key="3">
    <source>
        <dbReference type="EMBL" id="ELT95214.1"/>
    </source>
</evidence>
<proteinExistence type="predicted"/>